<evidence type="ECO:0000259" key="1">
    <source>
        <dbReference type="Pfam" id="PF13460"/>
    </source>
</evidence>
<name>A0A3A1U0P9_9MICO</name>
<organism evidence="2 3">
    <name type="scientific">Amnibacterium setariae</name>
    <dbReference type="NCBI Taxonomy" id="2306585"/>
    <lineage>
        <taxon>Bacteria</taxon>
        <taxon>Bacillati</taxon>
        <taxon>Actinomycetota</taxon>
        <taxon>Actinomycetes</taxon>
        <taxon>Micrococcales</taxon>
        <taxon>Microbacteriaceae</taxon>
        <taxon>Amnibacterium</taxon>
    </lineage>
</organism>
<dbReference type="AlphaFoldDB" id="A0A3A1U0P9"/>
<dbReference type="InterPro" id="IPR016040">
    <property type="entry name" value="NAD(P)-bd_dom"/>
</dbReference>
<dbReference type="RefSeq" id="WP_119480306.1">
    <property type="nucleotide sequence ID" value="NZ_QXTG01000001.1"/>
</dbReference>
<accession>A0A3A1U0P9</accession>
<dbReference type="Gene3D" id="3.40.50.720">
    <property type="entry name" value="NAD(P)-binding Rossmann-like Domain"/>
    <property type="match status" value="1"/>
</dbReference>
<dbReference type="Gene3D" id="3.90.25.10">
    <property type="entry name" value="UDP-galactose 4-epimerase, domain 1"/>
    <property type="match status" value="1"/>
</dbReference>
<evidence type="ECO:0000313" key="2">
    <source>
        <dbReference type="EMBL" id="RIX29943.1"/>
    </source>
</evidence>
<evidence type="ECO:0000313" key="3">
    <source>
        <dbReference type="Proteomes" id="UP000265742"/>
    </source>
</evidence>
<dbReference type="Pfam" id="PF13460">
    <property type="entry name" value="NAD_binding_10"/>
    <property type="match status" value="1"/>
</dbReference>
<protein>
    <submittedName>
        <fullName evidence="2">NAD-dependent epimerase/dehydratase family protein</fullName>
    </submittedName>
</protein>
<dbReference type="PANTHER" id="PTHR43162:SF1">
    <property type="entry name" value="PRESTALK A DIFFERENTIATION PROTEIN A"/>
    <property type="match status" value="1"/>
</dbReference>
<dbReference type="Proteomes" id="UP000265742">
    <property type="component" value="Unassembled WGS sequence"/>
</dbReference>
<keyword evidence="3" id="KW-1185">Reference proteome</keyword>
<dbReference type="InterPro" id="IPR036291">
    <property type="entry name" value="NAD(P)-bd_dom_sf"/>
</dbReference>
<proteinExistence type="predicted"/>
<dbReference type="EMBL" id="QXTG01000001">
    <property type="protein sequence ID" value="RIX29943.1"/>
    <property type="molecule type" value="Genomic_DNA"/>
</dbReference>
<reference evidence="3" key="1">
    <citation type="submission" date="2018-09" db="EMBL/GenBank/DDBJ databases">
        <authorList>
            <person name="Kim I."/>
        </authorList>
    </citation>
    <scope>NUCLEOTIDE SEQUENCE [LARGE SCALE GENOMIC DNA]</scope>
    <source>
        <strain evidence="3">DD4a</strain>
    </source>
</reference>
<dbReference type="InterPro" id="IPR051604">
    <property type="entry name" value="Ergot_Alk_Oxidoreductase"/>
</dbReference>
<gene>
    <name evidence="2" type="ORF">D1781_00210</name>
</gene>
<comment type="caution">
    <text evidence="2">The sequence shown here is derived from an EMBL/GenBank/DDBJ whole genome shotgun (WGS) entry which is preliminary data.</text>
</comment>
<dbReference type="PANTHER" id="PTHR43162">
    <property type="match status" value="1"/>
</dbReference>
<dbReference type="SUPFAM" id="SSF51735">
    <property type="entry name" value="NAD(P)-binding Rossmann-fold domains"/>
    <property type="match status" value="1"/>
</dbReference>
<sequence>MIVVIGATGNIGRPLVDLLAQDEEDVVAVSRNEVDYSRLPNVRWVGADMNVADSVRPLAAGARAVFVLLPGGLTSEGEDPDRLIRAVTDTGPERVVLVSSQIVGTRPAARSHARLAQYELALRTAGPGFTILRPNGFMSNALGWVSSIRAQRTVYAPFGDVALPSVDPTDVAAVAAAVLTQDGHRGRTYVLTGPAPITPREQARTIADALGEEVEFREVARDDAYGAMTRFMSGEMAAGSLDVLGAPVPEERLVSSAVASVLQRPPRTFQHWVSRNLQAFQ</sequence>
<dbReference type="OrthoDB" id="5180065at2"/>
<feature type="domain" description="NAD(P)-binding" evidence="1">
    <location>
        <begin position="6"/>
        <end position="181"/>
    </location>
</feature>